<sequence length="49" mass="5271">MQVFFGEYSAIIRTAPDPAAGSGKKTGIFASIGYIMAYLADCHITVKKM</sequence>
<evidence type="ECO:0000313" key="1">
    <source>
        <dbReference type="EMBL" id="SHI14377.1"/>
    </source>
</evidence>
<reference evidence="1 2" key="1">
    <citation type="submission" date="2016-11" db="EMBL/GenBank/DDBJ databases">
        <authorList>
            <person name="Jaros S."/>
            <person name="Januszkiewicz K."/>
            <person name="Wedrychowicz H."/>
        </authorList>
    </citation>
    <scope>NUCLEOTIDE SEQUENCE [LARGE SCALE GENOMIC DNA]</scope>
    <source>
        <strain evidence="1 2">CGMCC 1.10190</strain>
    </source>
</reference>
<dbReference type="EMBL" id="FQXE01000010">
    <property type="protein sequence ID" value="SHI14377.1"/>
    <property type="molecule type" value="Genomic_DNA"/>
</dbReference>
<dbReference type="AlphaFoldDB" id="A0A1M5YQI9"/>
<evidence type="ECO:0000313" key="2">
    <source>
        <dbReference type="Proteomes" id="UP000184226"/>
    </source>
</evidence>
<keyword evidence="2" id="KW-1185">Reference proteome</keyword>
<gene>
    <name evidence="1" type="ORF">SAMN04488135_11074</name>
</gene>
<dbReference type="Proteomes" id="UP000184226">
    <property type="component" value="Unassembled WGS sequence"/>
</dbReference>
<dbReference type="STRING" id="658167.SAMN04488135_11074"/>
<accession>A0A1M5YQI9</accession>
<proteinExistence type="predicted"/>
<name>A0A1M5YQI9_9BURK</name>
<protein>
    <submittedName>
        <fullName evidence="1">Uncharacterized protein</fullName>
    </submittedName>
</protein>
<organism evidence="1 2">
    <name type="scientific">Pollutimonas bauzanensis</name>
    <dbReference type="NCBI Taxonomy" id="658167"/>
    <lineage>
        <taxon>Bacteria</taxon>
        <taxon>Pseudomonadati</taxon>
        <taxon>Pseudomonadota</taxon>
        <taxon>Betaproteobacteria</taxon>
        <taxon>Burkholderiales</taxon>
        <taxon>Alcaligenaceae</taxon>
        <taxon>Pollutimonas</taxon>
    </lineage>
</organism>